<gene>
    <name evidence="2" type="ORF">TWF102_011355</name>
</gene>
<evidence type="ECO:0000259" key="1">
    <source>
        <dbReference type="SMART" id="SM00256"/>
    </source>
</evidence>
<dbReference type="InterPro" id="IPR001810">
    <property type="entry name" value="F-box_dom"/>
</dbReference>
<comment type="caution">
    <text evidence="2">The sequence shown here is derived from an EMBL/GenBank/DDBJ whole genome shotgun (WGS) entry which is preliminary data.</text>
</comment>
<accession>A0A7C8J4R8</accession>
<dbReference type="SUPFAM" id="SSF81383">
    <property type="entry name" value="F-box domain"/>
    <property type="match status" value="1"/>
</dbReference>
<evidence type="ECO:0000313" key="2">
    <source>
        <dbReference type="EMBL" id="KAF3085581.1"/>
    </source>
</evidence>
<dbReference type="SMART" id="SM00256">
    <property type="entry name" value="FBOX"/>
    <property type="match status" value="1"/>
</dbReference>
<dbReference type="InterPro" id="IPR036047">
    <property type="entry name" value="F-box-like_dom_sf"/>
</dbReference>
<reference evidence="2 3" key="1">
    <citation type="submission" date="2019-06" db="EMBL/GenBank/DDBJ databases">
        <authorList>
            <person name="Palmer J.M."/>
        </authorList>
    </citation>
    <scope>NUCLEOTIDE SEQUENCE [LARGE SCALE GENOMIC DNA]</scope>
    <source>
        <strain evidence="2 3">TWF102</strain>
    </source>
</reference>
<dbReference type="Pfam" id="PF00646">
    <property type="entry name" value="F-box"/>
    <property type="match status" value="1"/>
</dbReference>
<name>A0A7C8J4R8_ORBOL</name>
<dbReference type="EMBL" id="WIQW01000089">
    <property type="protein sequence ID" value="KAF3085581.1"/>
    <property type="molecule type" value="Genomic_DNA"/>
</dbReference>
<evidence type="ECO:0000313" key="3">
    <source>
        <dbReference type="Proteomes" id="UP000475325"/>
    </source>
</evidence>
<organism evidence="2 3">
    <name type="scientific">Orbilia oligospora</name>
    <name type="common">Nematode-trapping fungus</name>
    <name type="synonym">Arthrobotrys oligospora</name>
    <dbReference type="NCBI Taxonomy" id="2813651"/>
    <lineage>
        <taxon>Eukaryota</taxon>
        <taxon>Fungi</taxon>
        <taxon>Dikarya</taxon>
        <taxon>Ascomycota</taxon>
        <taxon>Pezizomycotina</taxon>
        <taxon>Orbiliomycetes</taxon>
        <taxon>Orbiliales</taxon>
        <taxon>Orbiliaceae</taxon>
        <taxon>Orbilia</taxon>
    </lineage>
</organism>
<dbReference type="Proteomes" id="UP000475325">
    <property type="component" value="Unassembled WGS sequence"/>
</dbReference>
<dbReference type="AlphaFoldDB" id="A0A7C8J4R8"/>
<feature type="domain" description="F-box" evidence="1">
    <location>
        <begin position="16"/>
        <end position="56"/>
    </location>
</feature>
<sequence length="314" mass="36123">MASSSSIPATSTVLNLPELLSPILLNLPFEDILRARQVSQHFKNVIDTDPELLWDTWRSPTPPTSARKHLASQIPAEDTPYTNEISYFEPFRPFFERTLINIDEWTTEPNPASPPLRILQKQFIRKSLADFIAKNAENLRGFYITRPPLKKIESSIRVITATSGRRSSLQSTLDKGFTITNESGITVDGYLKALLDCLETNWGHITFVQPPPPKYIPPGEETGDFMANLRRKHRLEATLFTMKKEFYDEDDEADEYYEIDENGERRRKHRLTSREEWEKGAMSSTLIIKVHYTVLPEPVKKEGLLTGLWRRVFG</sequence>
<protein>
    <recommendedName>
        <fullName evidence="1">F-box domain-containing protein</fullName>
    </recommendedName>
</protein>
<proteinExistence type="predicted"/>